<dbReference type="PROSITE" id="PS00198">
    <property type="entry name" value="4FE4S_FER_1"/>
    <property type="match status" value="1"/>
</dbReference>
<dbReference type="GO" id="GO:0046872">
    <property type="term" value="F:metal ion binding"/>
    <property type="evidence" value="ECO:0007669"/>
    <property type="project" value="UniProtKB-KW"/>
</dbReference>
<comment type="caution">
    <text evidence="6">The sequence shown here is derived from an EMBL/GenBank/DDBJ whole genome shotgun (WGS) entry which is preliminary data.</text>
</comment>
<dbReference type="SUPFAM" id="SSF54862">
    <property type="entry name" value="4Fe-4S ferredoxins"/>
    <property type="match status" value="1"/>
</dbReference>
<evidence type="ECO:0000259" key="5">
    <source>
        <dbReference type="PROSITE" id="PS51379"/>
    </source>
</evidence>
<dbReference type="InterPro" id="IPR017896">
    <property type="entry name" value="4Fe4S_Fe-S-bd"/>
</dbReference>
<dbReference type="InterPro" id="IPR017900">
    <property type="entry name" value="4Fe4S_Fe_S_CS"/>
</dbReference>
<reference evidence="6 7" key="1">
    <citation type="submission" date="2020-08" db="EMBL/GenBank/DDBJ databases">
        <title>Genomic Encyclopedia of Type Strains, Phase IV (KMG-IV): sequencing the most valuable type-strain genomes for metagenomic binning, comparative biology and taxonomic classification.</title>
        <authorList>
            <person name="Goeker M."/>
        </authorList>
    </citation>
    <scope>NUCLEOTIDE SEQUENCE [LARGE SCALE GENOMIC DNA]</scope>
    <source>
        <strain evidence="6 7">DSM 22198</strain>
    </source>
</reference>
<evidence type="ECO:0000313" key="7">
    <source>
        <dbReference type="Proteomes" id="UP000539175"/>
    </source>
</evidence>
<dbReference type="Gene3D" id="3.30.70.20">
    <property type="match status" value="1"/>
</dbReference>
<evidence type="ECO:0000256" key="4">
    <source>
        <dbReference type="ARBA" id="ARBA00023014"/>
    </source>
</evidence>
<keyword evidence="2" id="KW-0479">Metal-binding</keyword>
<dbReference type="InterPro" id="IPR050572">
    <property type="entry name" value="Fe-S_Ferredoxin"/>
</dbReference>
<keyword evidence="4" id="KW-0411">Iron-sulfur</keyword>
<gene>
    <name evidence="6" type="ORF">FHS74_001862</name>
</gene>
<evidence type="ECO:0000256" key="1">
    <source>
        <dbReference type="ARBA" id="ARBA00022485"/>
    </source>
</evidence>
<keyword evidence="1" id="KW-0004">4Fe-4S</keyword>
<evidence type="ECO:0000313" key="6">
    <source>
        <dbReference type="EMBL" id="MBB6251317.1"/>
    </source>
</evidence>
<name>A0A7X0AWB4_9PROT</name>
<sequence>MADNTNCKQAPGVIIPRIDRNRCEGKDDCVRVCPYDVFEIAVLPAAERADLSLAGRLKGFFHGYHQAFAVRADQCRACGLCVSACPERAITLVRAA</sequence>
<dbReference type="PANTHER" id="PTHR43687">
    <property type="entry name" value="ADENYLYLSULFATE REDUCTASE, BETA SUBUNIT"/>
    <property type="match status" value="1"/>
</dbReference>
<protein>
    <submittedName>
        <fullName evidence="6">NAD-dependent dihydropyrimidine dehydrogenase PreA subunit</fullName>
    </submittedName>
</protein>
<dbReference type="Pfam" id="PF13237">
    <property type="entry name" value="Fer4_10"/>
    <property type="match status" value="1"/>
</dbReference>
<dbReference type="Proteomes" id="UP000539175">
    <property type="component" value="Unassembled WGS sequence"/>
</dbReference>
<evidence type="ECO:0000256" key="2">
    <source>
        <dbReference type="ARBA" id="ARBA00022723"/>
    </source>
</evidence>
<dbReference type="RefSeq" id="WP_184799677.1">
    <property type="nucleotide sequence ID" value="NZ_JACIIZ010000004.1"/>
</dbReference>
<feature type="domain" description="4Fe-4S ferredoxin-type" evidence="5">
    <location>
        <begin position="66"/>
        <end position="95"/>
    </location>
</feature>
<dbReference type="AlphaFoldDB" id="A0A7X0AWB4"/>
<evidence type="ECO:0000256" key="3">
    <source>
        <dbReference type="ARBA" id="ARBA00023004"/>
    </source>
</evidence>
<dbReference type="GO" id="GO:0051539">
    <property type="term" value="F:4 iron, 4 sulfur cluster binding"/>
    <property type="evidence" value="ECO:0007669"/>
    <property type="project" value="UniProtKB-KW"/>
</dbReference>
<dbReference type="PROSITE" id="PS51379">
    <property type="entry name" value="4FE4S_FER_2"/>
    <property type="match status" value="2"/>
</dbReference>
<organism evidence="6 7">
    <name type="scientific">Nitrospirillum iridis</name>
    <dbReference type="NCBI Taxonomy" id="765888"/>
    <lineage>
        <taxon>Bacteria</taxon>
        <taxon>Pseudomonadati</taxon>
        <taxon>Pseudomonadota</taxon>
        <taxon>Alphaproteobacteria</taxon>
        <taxon>Rhodospirillales</taxon>
        <taxon>Azospirillaceae</taxon>
        <taxon>Nitrospirillum</taxon>
    </lineage>
</organism>
<keyword evidence="3" id="KW-0408">Iron</keyword>
<keyword evidence="7" id="KW-1185">Reference proteome</keyword>
<proteinExistence type="predicted"/>
<dbReference type="PANTHER" id="PTHR43687:SF1">
    <property type="entry name" value="FERREDOXIN III"/>
    <property type="match status" value="1"/>
</dbReference>
<accession>A0A7X0AWB4</accession>
<feature type="domain" description="4Fe-4S ferredoxin-type" evidence="5">
    <location>
        <begin position="14"/>
        <end position="43"/>
    </location>
</feature>
<dbReference type="EMBL" id="JACIIZ010000004">
    <property type="protein sequence ID" value="MBB6251317.1"/>
    <property type="molecule type" value="Genomic_DNA"/>
</dbReference>